<comment type="caution">
    <text evidence="3">The sequence shown here is derived from an EMBL/GenBank/DDBJ whole genome shotgun (WGS) entry which is preliminary data.</text>
</comment>
<evidence type="ECO:0000256" key="2">
    <source>
        <dbReference type="SAM" id="Phobius"/>
    </source>
</evidence>
<dbReference type="CDD" id="cd00866">
    <property type="entry name" value="PEBP_euk"/>
    <property type="match status" value="1"/>
</dbReference>
<comment type="similarity">
    <text evidence="1">Belongs to the phosphatidylethanolamine-binding protein family.</text>
</comment>
<dbReference type="FunFam" id="3.90.280.10:FF:000001">
    <property type="entry name" value="Terminal flower 1"/>
    <property type="match status" value="1"/>
</dbReference>
<dbReference type="Gene3D" id="3.90.280.10">
    <property type="entry name" value="PEBP-like"/>
    <property type="match status" value="1"/>
</dbReference>
<evidence type="ECO:0008006" key="5">
    <source>
        <dbReference type="Google" id="ProtNLM"/>
    </source>
</evidence>
<dbReference type="PANTHER" id="PTHR11362">
    <property type="entry name" value="PHOSPHATIDYLETHANOLAMINE-BINDING PROTEIN"/>
    <property type="match status" value="1"/>
</dbReference>
<feature type="transmembrane region" description="Helical" evidence="2">
    <location>
        <begin position="13"/>
        <end position="30"/>
    </location>
</feature>
<keyword evidence="2" id="KW-0472">Membrane</keyword>
<dbReference type="InterPro" id="IPR036610">
    <property type="entry name" value="PEBP-like_sf"/>
</dbReference>
<dbReference type="EMBL" id="SDMP01000016">
    <property type="protein sequence ID" value="RYR04581.1"/>
    <property type="molecule type" value="Genomic_DNA"/>
</dbReference>
<dbReference type="Gramene" id="arahy.Tifrunner.gnm2.ann2.Ah16g383200.1">
    <property type="protein sequence ID" value="arahy.Tifrunner.gnm2.ann2.Ah16g383200.1-CDS"/>
    <property type="gene ID" value="arahy.Tifrunner.gnm2.ann2.Ah16g383200"/>
</dbReference>
<dbReference type="SMR" id="A0A444YRN1"/>
<dbReference type="InterPro" id="IPR008914">
    <property type="entry name" value="PEBP"/>
</dbReference>
<evidence type="ECO:0000313" key="4">
    <source>
        <dbReference type="Proteomes" id="UP000289738"/>
    </source>
</evidence>
<reference evidence="3 4" key="1">
    <citation type="submission" date="2019-01" db="EMBL/GenBank/DDBJ databases">
        <title>Sequencing of cultivated peanut Arachis hypogaea provides insights into genome evolution and oil improvement.</title>
        <authorList>
            <person name="Chen X."/>
        </authorList>
    </citation>
    <scope>NUCLEOTIDE SEQUENCE [LARGE SCALE GENOMIC DNA]</scope>
    <source>
        <strain evidence="4">cv. Fuhuasheng</strain>
        <tissue evidence="3">Leaves</tissue>
    </source>
</reference>
<dbReference type="PANTHER" id="PTHR11362:SF96">
    <property type="entry name" value="FTC"/>
    <property type="match status" value="1"/>
</dbReference>
<keyword evidence="2" id="KW-1133">Transmembrane helix</keyword>
<sequence length="216" mass="24698">MHSQLHRTTKERYRSYLLIFLFTLIISVIANKKQNQNTRMASSRDYGDPLLVGGIIGDVLNPFTSSVSLKVLINNREINNGCELRPSHVVNRPRITIGGEDLRTFYTLVMVDADAPSPSNPFLREYLHWMVTDIPATTNTTFGKEVMFYESPQPNAGIHRFIVVLFKQLGRDTVFPPEWRHNFNTRDFACNNSLAPVAAVYFNCQRERGCGGRRME</sequence>
<dbReference type="AlphaFoldDB" id="A0A444YRN1"/>
<organism evidence="3 4">
    <name type="scientific">Arachis hypogaea</name>
    <name type="common">Peanut</name>
    <dbReference type="NCBI Taxonomy" id="3818"/>
    <lineage>
        <taxon>Eukaryota</taxon>
        <taxon>Viridiplantae</taxon>
        <taxon>Streptophyta</taxon>
        <taxon>Embryophyta</taxon>
        <taxon>Tracheophyta</taxon>
        <taxon>Spermatophyta</taxon>
        <taxon>Magnoliopsida</taxon>
        <taxon>eudicotyledons</taxon>
        <taxon>Gunneridae</taxon>
        <taxon>Pentapetalae</taxon>
        <taxon>rosids</taxon>
        <taxon>fabids</taxon>
        <taxon>Fabales</taxon>
        <taxon>Fabaceae</taxon>
        <taxon>Papilionoideae</taxon>
        <taxon>50 kb inversion clade</taxon>
        <taxon>dalbergioids sensu lato</taxon>
        <taxon>Dalbergieae</taxon>
        <taxon>Pterocarpus clade</taxon>
        <taxon>Arachis</taxon>
    </lineage>
</organism>
<evidence type="ECO:0000313" key="3">
    <source>
        <dbReference type="EMBL" id="RYR04581.1"/>
    </source>
</evidence>
<dbReference type="SUPFAM" id="SSF49777">
    <property type="entry name" value="PEBP-like"/>
    <property type="match status" value="1"/>
</dbReference>
<name>A0A444YRN1_ARAHY</name>
<dbReference type="Pfam" id="PF01161">
    <property type="entry name" value="PBP"/>
    <property type="match status" value="1"/>
</dbReference>
<dbReference type="STRING" id="3818.A0A444YRN1"/>
<keyword evidence="4" id="KW-1185">Reference proteome</keyword>
<evidence type="ECO:0000256" key="1">
    <source>
        <dbReference type="ARBA" id="ARBA00007091"/>
    </source>
</evidence>
<gene>
    <name evidence="3" type="ORF">Ahy_B06g084353</name>
</gene>
<dbReference type="InterPro" id="IPR035810">
    <property type="entry name" value="PEBP_euk"/>
</dbReference>
<dbReference type="Proteomes" id="UP000289738">
    <property type="component" value="Chromosome B06"/>
</dbReference>
<accession>A0A444YRN1</accession>
<proteinExistence type="inferred from homology"/>
<keyword evidence="2" id="KW-0812">Transmembrane</keyword>
<protein>
    <recommendedName>
        <fullName evidence="5">Flowering locus T</fullName>
    </recommendedName>
</protein>